<feature type="region of interest" description="Disordered" evidence="2">
    <location>
        <begin position="1700"/>
        <end position="1756"/>
    </location>
</feature>
<keyword evidence="3" id="KW-0472">Membrane</keyword>
<feature type="domain" description="DUF11" evidence="5">
    <location>
        <begin position="1239"/>
        <end position="1345"/>
    </location>
</feature>
<feature type="domain" description="DUF11" evidence="5">
    <location>
        <begin position="1115"/>
        <end position="1219"/>
    </location>
</feature>
<dbReference type="InterPro" id="IPR047589">
    <property type="entry name" value="DUF11_rpt"/>
</dbReference>
<keyword evidence="4" id="KW-0732">Signal</keyword>
<feature type="compositionally biased region" description="Low complexity" evidence="2">
    <location>
        <begin position="1590"/>
        <end position="1599"/>
    </location>
</feature>
<feature type="transmembrane region" description="Helical" evidence="3">
    <location>
        <begin position="1766"/>
        <end position="1783"/>
    </location>
</feature>
<dbReference type="Proteomes" id="UP000539953">
    <property type="component" value="Unassembled WGS sequence"/>
</dbReference>
<feature type="domain" description="DUF11" evidence="5">
    <location>
        <begin position="1367"/>
        <end position="1470"/>
    </location>
</feature>
<gene>
    <name evidence="6" type="ORF">HNQ47_000730</name>
</gene>
<comment type="caution">
    <text evidence="6">The sequence shown here is derived from an EMBL/GenBank/DDBJ whole genome shotgun (WGS) entry which is preliminary data.</text>
</comment>
<dbReference type="NCBIfam" id="TIGR02543">
    <property type="entry name" value="List_Bact_rpt"/>
    <property type="match status" value="1"/>
</dbReference>
<protein>
    <submittedName>
        <fullName evidence="6">Putative repeat protein (TIGR02543 family)/putative repeat protein (TIGR01451 family)</fullName>
    </submittedName>
</protein>
<dbReference type="Pfam" id="PF09479">
    <property type="entry name" value="Flg_new"/>
    <property type="match status" value="5"/>
</dbReference>
<feature type="compositionally biased region" description="Polar residues" evidence="2">
    <location>
        <begin position="39"/>
        <end position="49"/>
    </location>
</feature>
<evidence type="ECO:0000313" key="7">
    <source>
        <dbReference type="Proteomes" id="UP000539953"/>
    </source>
</evidence>
<proteinExistence type="predicted"/>
<evidence type="ECO:0000256" key="3">
    <source>
        <dbReference type="SAM" id="Phobius"/>
    </source>
</evidence>
<dbReference type="EMBL" id="JACHHK010000002">
    <property type="protein sequence ID" value="MBB5182711.1"/>
    <property type="molecule type" value="Genomic_DNA"/>
</dbReference>
<dbReference type="RefSeq" id="WP_183327603.1">
    <property type="nucleotide sequence ID" value="NZ_JACHHK010000002.1"/>
</dbReference>
<feature type="compositionally biased region" description="Polar residues" evidence="2">
    <location>
        <begin position="62"/>
        <end position="85"/>
    </location>
</feature>
<dbReference type="InterPro" id="IPR051172">
    <property type="entry name" value="Chlamydia_OmcB"/>
</dbReference>
<dbReference type="Gene3D" id="2.60.40.4270">
    <property type="entry name" value="Listeria-Bacteroides repeat domain"/>
    <property type="match status" value="4"/>
</dbReference>
<keyword evidence="3" id="KW-0812">Transmembrane</keyword>
<feature type="compositionally biased region" description="Basic and acidic residues" evidence="2">
    <location>
        <begin position="1607"/>
        <end position="1620"/>
    </location>
</feature>
<feature type="chain" id="PRO_5030830260" evidence="4">
    <location>
        <begin position="32"/>
        <end position="1791"/>
    </location>
</feature>
<dbReference type="Gene3D" id="2.60.40.740">
    <property type="match status" value="5"/>
</dbReference>
<feature type="compositionally biased region" description="Polar residues" evidence="2">
    <location>
        <begin position="1700"/>
        <end position="1715"/>
    </location>
</feature>
<feature type="compositionally biased region" description="Low complexity" evidence="2">
    <location>
        <begin position="1735"/>
        <end position="1747"/>
    </location>
</feature>
<evidence type="ECO:0000313" key="6">
    <source>
        <dbReference type="EMBL" id="MBB5182711.1"/>
    </source>
</evidence>
<feature type="region of interest" description="Disordered" evidence="2">
    <location>
        <begin position="1590"/>
        <end position="1620"/>
    </location>
</feature>
<feature type="region of interest" description="Disordered" evidence="2">
    <location>
        <begin position="1207"/>
        <end position="1241"/>
    </location>
</feature>
<comment type="subcellular location">
    <subcellularLocation>
        <location evidence="1">Cell envelope</location>
    </subcellularLocation>
</comment>
<dbReference type="InterPro" id="IPR042229">
    <property type="entry name" value="Listeria/Bacterioides_rpt_sf"/>
</dbReference>
<feature type="compositionally biased region" description="Low complexity" evidence="2">
    <location>
        <begin position="130"/>
        <end position="140"/>
    </location>
</feature>
<feature type="signal peptide" evidence="4">
    <location>
        <begin position="1"/>
        <end position="31"/>
    </location>
</feature>
<organism evidence="6 7">
    <name type="scientific">Catenisphaera adipataccumulans</name>
    <dbReference type="NCBI Taxonomy" id="700500"/>
    <lineage>
        <taxon>Bacteria</taxon>
        <taxon>Bacillati</taxon>
        <taxon>Bacillota</taxon>
        <taxon>Erysipelotrichia</taxon>
        <taxon>Erysipelotrichales</taxon>
        <taxon>Erysipelotrichaceae</taxon>
        <taxon>Catenisphaera</taxon>
    </lineage>
</organism>
<dbReference type="NCBIfam" id="TIGR01451">
    <property type="entry name" value="B_ant_repeat"/>
    <property type="match status" value="4"/>
</dbReference>
<feature type="compositionally biased region" description="Low complexity" evidence="2">
    <location>
        <begin position="1332"/>
        <end position="1346"/>
    </location>
</feature>
<dbReference type="InterPro" id="IPR013378">
    <property type="entry name" value="InlB-like_B-rpt"/>
</dbReference>
<dbReference type="PANTHER" id="PTHR34819:SF3">
    <property type="entry name" value="CELL SURFACE PROTEIN"/>
    <property type="match status" value="1"/>
</dbReference>
<reference evidence="6 7" key="1">
    <citation type="submission" date="2020-08" db="EMBL/GenBank/DDBJ databases">
        <title>Genomic Encyclopedia of Type Strains, Phase IV (KMG-IV): sequencing the most valuable type-strain genomes for metagenomic binning, comparative biology and taxonomic classification.</title>
        <authorList>
            <person name="Goeker M."/>
        </authorList>
    </citation>
    <scope>NUCLEOTIDE SEQUENCE [LARGE SCALE GENOMIC DNA]</scope>
    <source>
        <strain evidence="6 7">DSM 25799</strain>
    </source>
</reference>
<feature type="region of interest" description="Disordered" evidence="2">
    <location>
        <begin position="520"/>
        <end position="549"/>
    </location>
</feature>
<dbReference type="Pfam" id="PF01345">
    <property type="entry name" value="DUF11"/>
    <property type="match status" value="5"/>
</dbReference>
<accession>A0A7W8FVY8</accession>
<evidence type="ECO:0000259" key="5">
    <source>
        <dbReference type="Pfam" id="PF01345"/>
    </source>
</evidence>
<feature type="compositionally biased region" description="Low complexity" evidence="2">
    <location>
        <begin position="1716"/>
        <end position="1727"/>
    </location>
</feature>
<keyword evidence="3" id="KW-1133">Transmembrane helix</keyword>
<feature type="region of interest" description="Disordered" evidence="2">
    <location>
        <begin position="1332"/>
        <end position="1355"/>
    </location>
</feature>
<name>A0A7W8FVY8_9FIRM</name>
<dbReference type="PANTHER" id="PTHR34819">
    <property type="entry name" value="LARGE CYSTEINE-RICH PERIPLASMIC PROTEIN OMCB"/>
    <property type="match status" value="1"/>
</dbReference>
<evidence type="ECO:0000256" key="4">
    <source>
        <dbReference type="SAM" id="SignalP"/>
    </source>
</evidence>
<feature type="region of interest" description="Disordered" evidence="2">
    <location>
        <begin position="39"/>
        <end position="151"/>
    </location>
</feature>
<feature type="compositionally biased region" description="Polar residues" evidence="2">
    <location>
        <begin position="521"/>
        <end position="549"/>
    </location>
</feature>
<feature type="compositionally biased region" description="Low complexity" evidence="2">
    <location>
        <begin position="1209"/>
        <end position="1220"/>
    </location>
</feature>
<keyword evidence="7" id="KW-1185">Reference proteome</keyword>
<feature type="domain" description="DUF11" evidence="5">
    <location>
        <begin position="1620"/>
        <end position="1722"/>
    </location>
</feature>
<feature type="compositionally biased region" description="Low complexity" evidence="2">
    <location>
        <begin position="93"/>
        <end position="111"/>
    </location>
</feature>
<dbReference type="InterPro" id="IPR001434">
    <property type="entry name" value="OmcB-like_DUF11"/>
</dbReference>
<sequence length="1791" mass="193918">MDKKLHSFFRGLLSILISLSIGLQCTNTVFADETSNASEQTTVQTSNNQAGGTGGSADTSAESQSGTAAGQNGNTSPAGNDQESTAGAEGTEQKSQGSSAASSQTKQTSAQEDTQKEDETSMPAQDFTKSSSGGVTVSVSAPEGAFPEGTTMTVTDVSTETALSIAKGSSEDPENVVDASGVDITFRNKEGQEIEPANGKQIRVKMTLSRNLEGETFNVIHNDEQNGPTEIADAKKSSASFSADSFSIYVIDGEQPAVATYRFYDENGELLSYSANGKTFNKQKIKNGETLYSPKNPEKSGYIFKGWTTTQGSSTVELDPFSSMTPSVTSTQDINYYPVFEEAHYVFFMDSAGDNARVYETKAGASGDTINTSDVTLASQGDSSFTGWYTDSSLTTPAGDSITLGNENIYLYPKFEEGHYLIFKTGDDATIIAPEFVAAESVTSAPTDPERAGYTFVGWSTNEDATEADFTFGSELSEDTTLYAVWEPATANYTVIFWKQSVTDDKDAADADKTYEYYASETRTGTTESDASPTASDKSKSNINNGDGFHYNSTNSESVQIKGDGSTILNIYYDRDLFTYKFNNNDGSTTSISGLYGATMDQSNVTWPTNEDSVWYCTNNQYYYAYLDAFLPVKNFHYSGNSATITFSQTSGRYTLNYYREAVTGGGFTDDLTPQTFSLDTQFAGWNFENVYSGFTVSKFRVMDRNGNYGNWVSVSSDGSTQLSEQQMMSRSGVTSFGGFDVFYSRNQHGIDYYSGNEIIHQETGIYYEASLASYGEDGENYYVPEEAPTTVPAGAQFAGWYKDPECTVPYDFDHAKMPDDNVIVYAKWELPKVKAKVYDEMGGGSLVDTITVDYGGTVDENLMPNVKDESGNYIVYTNSSKTITIPDDAVWVGWDIKTTDDSGETSYETYSFDTQLTKDIELYPHYVQQHKYKVTYDANGGSGTVTDSKTYVGGDNCYADVQSGSPLTPPTGKVFLYWNTKADGTGTTYYPDDKIKITKDETLYAIYGESPKATDLTYHSNYPSDTGLSEVTTKQTVDDASVLINNQDLTVYTLDQSNIPAPAGYEFIGWKDGNGKEYAPGASIGVDVNDPQPNALYAVWAKKPTKDVFKSGETQSIDGQTVKAGELLDYKITYKNTTDQEETVTITDKIPANSTFQSADNEGSYANGTVTWEKTVAAGESITVKFTVKVKENSGTALENQAVVNDGTNNFNTNKTTNPTPTPPTDPTKDVFKSGETQSIDGKKVQAGDKLDYKITYKNTTGSAQTVNITDAIPSNSEYVDGSADHDGTYSNGTVTWSGITLEDGKSITVKFTVKVKENSGTTLENQAVVNDGTNNFDTNKTTNPTPTPPTDPTKDVFKSTDEQNSIDGNQVKAGDELVYKITYTNTTGADATVDITDAIPENSKYVEGSADNGGTYSNGKVTWNDLSVSKDSSITVKFTVKVKENNGTVLKNKADVIEGTNTYTTNETTNPTPTPPTDPTKDVFKSGETQSIDGQTVKAGELLDYKITYKNTTGADATVDITDAIPANSEYVDGSADHDGTYSNGTVTWSGITLEDGKSITVKFTVKVKENNGTVLKNKADVIEGTNTYTTNETTNPTPTPPTKPKKDVFKSSDEQNSIDGKKVQAGDELLYKITYKNTSNEEKTLTITDAIPKNSSYVENSADNGGTYENGILTWSNITLASGESITVSFKVTVDSNNGTKLTNQAKVNDGSNTYTTNETVNPTPEEPTSPPQNNDKTSSSKPSKPVKSKKNISVLTSMESNSGLTLIMLAGSLLAAVLLERRRRNRA</sequence>
<evidence type="ECO:0000256" key="2">
    <source>
        <dbReference type="SAM" id="MobiDB-lite"/>
    </source>
</evidence>
<evidence type="ECO:0000256" key="1">
    <source>
        <dbReference type="ARBA" id="ARBA00004196"/>
    </source>
</evidence>
<feature type="domain" description="DUF11" evidence="5">
    <location>
        <begin position="1491"/>
        <end position="1596"/>
    </location>
</feature>
<dbReference type="GO" id="GO:0030313">
    <property type="term" value="C:cell envelope"/>
    <property type="evidence" value="ECO:0007669"/>
    <property type="project" value="UniProtKB-SubCell"/>
</dbReference>